<organism evidence="3 4">
    <name type="scientific">Roseovarius azorensis</name>
    <dbReference type="NCBI Taxonomy" id="1287727"/>
    <lineage>
        <taxon>Bacteria</taxon>
        <taxon>Pseudomonadati</taxon>
        <taxon>Pseudomonadota</taxon>
        <taxon>Alphaproteobacteria</taxon>
        <taxon>Rhodobacterales</taxon>
        <taxon>Roseobacteraceae</taxon>
        <taxon>Roseovarius</taxon>
    </lineage>
</organism>
<evidence type="ECO:0000256" key="1">
    <source>
        <dbReference type="SAM" id="Phobius"/>
    </source>
</evidence>
<feature type="transmembrane region" description="Helical" evidence="1">
    <location>
        <begin position="223"/>
        <end position="241"/>
    </location>
</feature>
<gene>
    <name evidence="3" type="ORF">SAMN05443999_101375</name>
</gene>
<name>A0A1H7GSS4_9RHOB</name>
<keyword evidence="1" id="KW-0472">Membrane</keyword>
<keyword evidence="1" id="KW-1133">Transmembrane helix</keyword>
<dbReference type="SUPFAM" id="SSF47413">
    <property type="entry name" value="lambda repressor-like DNA-binding domains"/>
    <property type="match status" value="1"/>
</dbReference>
<dbReference type="InterPro" id="IPR001387">
    <property type="entry name" value="Cro/C1-type_HTH"/>
</dbReference>
<dbReference type="CDD" id="cd00093">
    <property type="entry name" value="HTH_XRE"/>
    <property type="match status" value="1"/>
</dbReference>
<dbReference type="PROSITE" id="PS50943">
    <property type="entry name" value="HTH_CROC1"/>
    <property type="match status" value="1"/>
</dbReference>
<dbReference type="SMART" id="SM00530">
    <property type="entry name" value="HTH_XRE"/>
    <property type="match status" value="1"/>
</dbReference>
<dbReference type="Proteomes" id="UP000199582">
    <property type="component" value="Unassembled WGS sequence"/>
</dbReference>
<dbReference type="EMBL" id="FOAG01000001">
    <property type="protein sequence ID" value="SEK41069.1"/>
    <property type="molecule type" value="Genomic_DNA"/>
</dbReference>
<dbReference type="RefSeq" id="WP_093031119.1">
    <property type="nucleotide sequence ID" value="NZ_FOAG01000001.1"/>
</dbReference>
<dbReference type="GO" id="GO:0003677">
    <property type="term" value="F:DNA binding"/>
    <property type="evidence" value="ECO:0007669"/>
    <property type="project" value="InterPro"/>
</dbReference>
<sequence length="291" mass="32539">MSQRIDKRVRATLFRARLTEAMRLRDSNQSVLARAIGVDRSTISQLLKGPSARLPNAQVVGACAATLGVSADWLLGLTDRPETTADMLANTLSLTEAPRALVDEQIFQWHKEAAGYKIRHVPAALPDMLKTRAMLEWEYAPHLGRSTDQAIGASEDRMAWMRAARSDYEIALPIYELDSFARGEGYYTGLPLDIRRAQLDHLISVTTQLYPSLRLYLFDARRVYSAPITIFGPLLAVLYIGRNYLVFRDTERVQALTLHFDGLVREADTTARALPEHLQALRAAMGNMPDG</sequence>
<accession>A0A1H7GSS4</accession>
<dbReference type="Pfam" id="PF01381">
    <property type="entry name" value="HTH_3"/>
    <property type="match status" value="1"/>
</dbReference>
<dbReference type="AlphaFoldDB" id="A0A1H7GSS4"/>
<evidence type="ECO:0000313" key="4">
    <source>
        <dbReference type="Proteomes" id="UP000199582"/>
    </source>
</evidence>
<proteinExistence type="predicted"/>
<keyword evidence="1" id="KW-0812">Transmembrane</keyword>
<dbReference type="OrthoDB" id="8895516at2"/>
<evidence type="ECO:0000259" key="2">
    <source>
        <dbReference type="PROSITE" id="PS50943"/>
    </source>
</evidence>
<reference evidence="3 4" key="1">
    <citation type="submission" date="2016-10" db="EMBL/GenBank/DDBJ databases">
        <authorList>
            <person name="de Groot N.N."/>
        </authorList>
    </citation>
    <scope>NUCLEOTIDE SEQUENCE [LARGE SCALE GENOMIC DNA]</scope>
    <source>
        <strain evidence="3 4">DSM 100674</strain>
    </source>
</reference>
<dbReference type="STRING" id="1287727.SAMN05443999_101375"/>
<dbReference type="Gene3D" id="1.10.260.40">
    <property type="entry name" value="lambda repressor-like DNA-binding domains"/>
    <property type="match status" value="1"/>
</dbReference>
<keyword evidence="4" id="KW-1185">Reference proteome</keyword>
<feature type="domain" description="HTH cro/C1-type" evidence="2">
    <location>
        <begin position="29"/>
        <end position="74"/>
    </location>
</feature>
<protein>
    <submittedName>
        <fullName evidence="3">Transcriptional regulator, XRE family</fullName>
    </submittedName>
</protein>
<dbReference type="InterPro" id="IPR010982">
    <property type="entry name" value="Lambda_DNA-bd_dom_sf"/>
</dbReference>
<evidence type="ECO:0000313" key="3">
    <source>
        <dbReference type="EMBL" id="SEK41069.1"/>
    </source>
</evidence>